<sequence length="341" mass="38500">MPELRHDPIQKRWVIIATERARRPSDFPPEPASSGGAGFCPFCEGNEDKTPPEIFAVRRPDGQANGPGWLIRVVSNKFPALRIEGDLDRAGMGMFDKMNGVGAHEVVIETPCHDQNLADLPEAHVGQLIDVYRQRLNDLKRDPRFRYILIFKNYGVTAGASLAHPHTQLIATPVTPKTVAQELDAAREHYVQKERCLFCDVIRQEAESGDRIVYDDGQYVAVAPFASRFPFEVFLAPRQHAHDFGDLSEGDGQGFARALCEVLRRLKVTLNDPPYNFVLHTAPNTSMGPRRPGYWTTLPYDFHWHLEIIPRLTRVAGFEWGTGFYINPTPPEDAARYLREA</sequence>
<dbReference type="InterPro" id="IPR001937">
    <property type="entry name" value="GalP_UDPtransf1"/>
</dbReference>
<evidence type="ECO:0000256" key="8">
    <source>
        <dbReference type="PIRSR" id="PIRSR000808-3"/>
    </source>
</evidence>
<dbReference type="InterPro" id="IPR005850">
    <property type="entry name" value="GalP_Utransf_C"/>
</dbReference>
<dbReference type="InterPro" id="IPR005849">
    <property type="entry name" value="GalP_Utransf_N"/>
</dbReference>
<feature type="binding site" evidence="8">
    <location>
        <position position="113"/>
    </location>
    <ligand>
        <name>Zn(2+)</name>
        <dbReference type="ChEBI" id="CHEBI:29105"/>
    </ligand>
</feature>
<evidence type="ECO:0000259" key="10">
    <source>
        <dbReference type="Pfam" id="PF01087"/>
    </source>
</evidence>
<dbReference type="PANTHER" id="PTHR42763">
    <property type="entry name" value="ADP-GLUCOSE PHOSPHORYLASE"/>
    <property type="match status" value="1"/>
</dbReference>
<organism evidence="12 13">
    <name type="scientific">Handelsmanbacteria sp. (strain RIFCSPLOWO2_12_FULL_64_10)</name>
    <dbReference type="NCBI Taxonomy" id="1817868"/>
    <lineage>
        <taxon>Bacteria</taxon>
        <taxon>Candidatus Handelsmaniibacteriota</taxon>
    </lineage>
</organism>
<feature type="binding site" evidence="9">
    <location>
        <position position="305"/>
    </location>
    <ligand>
        <name>Fe cation</name>
        <dbReference type="ChEBI" id="CHEBI:24875"/>
    </ligand>
</feature>
<keyword evidence="6" id="KW-0119">Carbohydrate metabolism</keyword>
<dbReference type="PANTHER" id="PTHR42763:SF1">
    <property type="entry name" value="UDP-GLUCOSE--HEXOSE-1-PHOSPHATE URIDYLYLTRANSFERASE"/>
    <property type="match status" value="1"/>
</dbReference>
<dbReference type="GO" id="GO:0008108">
    <property type="term" value="F:UDP-glucose:hexose-1-phosphate uridylyltransferase activity"/>
    <property type="evidence" value="ECO:0007669"/>
    <property type="project" value="InterPro"/>
</dbReference>
<keyword evidence="3 12" id="KW-0548">Nucleotidyltransferase</keyword>
<feature type="binding site" evidence="9">
    <location>
        <position position="303"/>
    </location>
    <ligand>
        <name>Fe cation</name>
        <dbReference type="ChEBI" id="CHEBI:24875"/>
    </ligand>
</feature>
<evidence type="ECO:0000256" key="5">
    <source>
        <dbReference type="ARBA" id="ARBA00022833"/>
    </source>
</evidence>
<evidence type="ECO:0000259" key="11">
    <source>
        <dbReference type="Pfam" id="PF02744"/>
    </source>
</evidence>
<comment type="similarity">
    <text evidence="1">Belongs to the galactose-1-phosphate uridylyltransferase type 1 family.</text>
</comment>
<keyword evidence="5 8" id="KW-0862">Zinc</keyword>
<dbReference type="PIRSF" id="PIRSF000808">
    <property type="entry name" value="GalT"/>
    <property type="match status" value="1"/>
</dbReference>
<gene>
    <name evidence="12" type="ORF">A3F84_29530</name>
</gene>
<dbReference type="SUPFAM" id="SSF54197">
    <property type="entry name" value="HIT-like"/>
    <property type="match status" value="2"/>
</dbReference>
<feature type="binding site" evidence="9">
    <location>
        <position position="182"/>
    </location>
    <ligand>
        <name>Fe cation</name>
        <dbReference type="ChEBI" id="CHEBI:24875"/>
    </ligand>
</feature>
<evidence type="ECO:0000256" key="6">
    <source>
        <dbReference type="ARBA" id="ARBA00023277"/>
    </source>
</evidence>
<dbReference type="UniPathway" id="UPA00214"/>
<feature type="binding site" evidence="9">
    <location>
        <position position="280"/>
    </location>
    <ligand>
        <name>Fe cation</name>
        <dbReference type="ChEBI" id="CHEBI:24875"/>
    </ligand>
</feature>
<dbReference type="AlphaFoldDB" id="A0A1F6C368"/>
<evidence type="ECO:0000256" key="7">
    <source>
        <dbReference type="PIRSR" id="PIRSR000808-1"/>
    </source>
</evidence>
<reference evidence="12 13" key="1">
    <citation type="journal article" date="2016" name="Nat. Commun.">
        <title>Thousands of microbial genomes shed light on interconnected biogeochemical processes in an aquifer system.</title>
        <authorList>
            <person name="Anantharaman K."/>
            <person name="Brown C.T."/>
            <person name="Hug L.A."/>
            <person name="Sharon I."/>
            <person name="Castelle C.J."/>
            <person name="Probst A.J."/>
            <person name="Thomas B.C."/>
            <person name="Singh A."/>
            <person name="Wilkins M.J."/>
            <person name="Karaoz U."/>
            <person name="Brodie E.L."/>
            <person name="Williams K.H."/>
            <person name="Hubbard S.S."/>
            <person name="Banfield J.F."/>
        </authorList>
    </citation>
    <scope>NUCLEOTIDE SEQUENCE [LARGE SCALE GENOMIC DNA]</scope>
    <source>
        <strain evidence="13">RIFCSPLOWO2_12_FULL_64_10</strain>
    </source>
</reference>
<evidence type="ECO:0000313" key="12">
    <source>
        <dbReference type="EMBL" id="OGG43503.1"/>
    </source>
</evidence>
<comment type="caution">
    <text evidence="12">The sequence shown here is derived from an EMBL/GenBank/DDBJ whole genome shotgun (WGS) entry which is preliminary data.</text>
</comment>
<dbReference type="Gene3D" id="3.30.428.10">
    <property type="entry name" value="HIT-like"/>
    <property type="match status" value="2"/>
</dbReference>
<dbReference type="InterPro" id="IPR036265">
    <property type="entry name" value="HIT-like_sf"/>
</dbReference>
<evidence type="ECO:0000256" key="3">
    <source>
        <dbReference type="ARBA" id="ARBA00022695"/>
    </source>
</evidence>
<comment type="cofactor">
    <cofactor evidence="8">
        <name>Zn(2+)</name>
        <dbReference type="ChEBI" id="CHEBI:29105"/>
    </cofactor>
    <text evidence="8">Binds 1 zinc ion per subunit.</text>
</comment>
<feature type="domain" description="Galactose-1-phosphate uridyl transferase N-terminal" evidence="10">
    <location>
        <begin position="73"/>
        <end position="176"/>
    </location>
</feature>
<evidence type="ECO:0000256" key="1">
    <source>
        <dbReference type="ARBA" id="ARBA00010951"/>
    </source>
</evidence>
<feature type="domain" description="Galactose-1-phosphate uridyl transferase C-terminal" evidence="11">
    <location>
        <begin position="187"/>
        <end position="305"/>
    </location>
</feature>
<keyword evidence="2 12" id="KW-0808">Transferase</keyword>
<dbReference type="InterPro" id="IPR053177">
    <property type="entry name" value="ADP-glucose_phosphorylase"/>
</dbReference>
<comment type="cofactor">
    <cofactor evidence="9">
        <name>Fe cation</name>
        <dbReference type="ChEBI" id="CHEBI:24875"/>
    </cofactor>
    <text evidence="9">Binds 1 Fe cation per subunit.</text>
</comment>
<evidence type="ECO:0000256" key="2">
    <source>
        <dbReference type="ARBA" id="ARBA00022679"/>
    </source>
</evidence>
<proteinExistence type="inferred from homology"/>
<feature type="binding site" evidence="8">
    <location>
        <position position="164"/>
    </location>
    <ligand>
        <name>Zn(2+)</name>
        <dbReference type="ChEBI" id="CHEBI:29105"/>
    </ligand>
</feature>
<evidence type="ECO:0000313" key="13">
    <source>
        <dbReference type="Proteomes" id="UP000178606"/>
    </source>
</evidence>
<keyword evidence="9" id="KW-0408">Iron</keyword>
<protein>
    <submittedName>
        <fullName evidence="12">Galactose-1-phosphate uridylyltransferase</fullName>
    </submittedName>
</protein>
<dbReference type="Pfam" id="PF02744">
    <property type="entry name" value="GalP_UDP_tr_C"/>
    <property type="match status" value="1"/>
</dbReference>
<dbReference type="Pfam" id="PF01087">
    <property type="entry name" value="GalP_UDP_transf"/>
    <property type="match status" value="1"/>
</dbReference>
<evidence type="ECO:0000256" key="9">
    <source>
        <dbReference type="PIRSR" id="PIRSR000808-4"/>
    </source>
</evidence>
<dbReference type="GO" id="GO:0006012">
    <property type="term" value="P:galactose metabolic process"/>
    <property type="evidence" value="ECO:0007669"/>
    <property type="project" value="UniProtKB-UniPathway"/>
</dbReference>
<accession>A0A1F6C368</accession>
<dbReference type="Proteomes" id="UP000178606">
    <property type="component" value="Unassembled WGS sequence"/>
</dbReference>
<dbReference type="GO" id="GO:0008270">
    <property type="term" value="F:zinc ion binding"/>
    <property type="evidence" value="ECO:0007669"/>
    <property type="project" value="InterPro"/>
</dbReference>
<name>A0A1F6C368_HANXR</name>
<keyword evidence="4 8" id="KW-0479">Metal-binding</keyword>
<evidence type="ECO:0000256" key="4">
    <source>
        <dbReference type="ARBA" id="ARBA00022723"/>
    </source>
</evidence>
<feature type="active site" description="Tele-UMP-histidine intermediate" evidence="7">
    <location>
        <position position="166"/>
    </location>
</feature>
<feature type="binding site" evidence="8">
    <location>
        <position position="43"/>
    </location>
    <ligand>
        <name>Zn(2+)</name>
        <dbReference type="ChEBI" id="CHEBI:29105"/>
    </ligand>
</feature>
<feature type="binding site" evidence="8">
    <location>
        <position position="40"/>
    </location>
    <ligand>
        <name>Zn(2+)</name>
        <dbReference type="ChEBI" id="CHEBI:29105"/>
    </ligand>
</feature>
<dbReference type="EMBL" id="MFKF01000433">
    <property type="protein sequence ID" value="OGG43503.1"/>
    <property type="molecule type" value="Genomic_DNA"/>
</dbReference>